<dbReference type="NCBIfam" id="TIGR01926">
    <property type="entry name" value="peroxid_rel"/>
    <property type="match status" value="1"/>
</dbReference>
<organism evidence="2 3">
    <name type="scientific">Serinibacter arcticus</name>
    <dbReference type="NCBI Taxonomy" id="1655435"/>
    <lineage>
        <taxon>Bacteria</taxon>
        <taxon>Bacillati</taxon>
        <taxon>Actinomycetota</taxon>
        <taxon>Actinomycetes</taxon>
        <taxon>Micrococcales</taxon>
        <taxon>Beutenbergiaceae</taxon>
        <taxon>Serinibacter</taxon>
    </lineage>
</organism>
<protein>
    <submittedName>
        <fullName evidence="2">Alkylhydroperoxidase domain protein</fullName>
    </submittedName>
</protein>
<dbReference type="SUPFAM" id="SSF69118">
    <property type="entry name" value="AhpD-like"/>
    <property type="match status" value="1"/>
</dbReference>
<dbReference type="RefSeq" id="WP_109227781.1">
    <property type="nucleotide sequence ID" value="NZ_PYHR01000002.1"/>
</dbReference>
<sequence>MSTAHVAGDGSLATAPEVTTYPELDRPEHFTRANLGWVPWLEPPTAEELTEEQYVGLVDRRRDSSPYFRLLALDPAVLAARTKADIDIFHTSSRDGDGLPRPERELAAAVASRVNGCVFCASVHARFSAQLSHREADIDLLLAEGVESAAGALDPRWSAILNAAEALTVTPPRFGTEHVASLRSVGLSDEAIGDLVSSAGFFSWANRLMLSLGEPENPAS</sequence>
<dbReference type="NCBIfam" id="TIGR00778">
    <property type="entry name" value="ahpD_dom"/>
    <property type="match status" value="1"/>
</dbReference>
<dbReference type="InterPro" id="IPR029032">
    <property type="entry name" value="AhpD-like"/>
</dbReference>
<keyword evidence="3" id="KW-1185">Reference proteome</keyword>
<dbReference type="Proteomes" id="UP000245166">
    <property type="component" value="Unassembled WGS sequence"/>
</dbReference>
<dbReference type="GO" id="GO:0051920">
    <property type="term" value="F:peroxiredoxin activity"/>
    <property type="evidence" value="ECO:0007669"/>
    <property type="project" value="InterPro"/>
</dbReference>
<dbReference type="InterPro" id="IPR023923">
    <property type="entry name" value="AhpD_Avi7169"/>
</dbReference>
<gene>
    <name evidence="2" type="ORF">C8046_00345</name>
</gene>
<dbReference type="InterPro" id="IPR004675">
    <property type="entry name" value="AhpD_core"/>
</dbReference>
<evidence type="ECO:0000313" key="3">
    <source>
        <dbReference type="Proteomes" id="UP000245166"/>
    </source>
</evidence>
<dbReference type="EMBL" id="PYHR01000002">
    <property type="protein sequence ID" value="PWD49398.1"/>
    <property type="molecule type" value="Genomic_DNA"/>
</dbReference>
<dbReference type="PANTHER" id="PTHR35446:SF2">
    <property type="entry name" value="CARBOXYMUCONOLACTONE DECARBOXYLASE-LIKE DOMAIN-CONTAINING PROTEIN"/>
    <property type="match status" value="1"/>
</dbReference>
<dbReference type="PANTHER" id="PTHR35446">
    <property type="entry name" value="SI:CH211-175M2.5"/>
    <property type="match status" value="1"/>
</dbReference>
<dbReference type="Gene3D" id="1.20.1290.10">
    <property type="entry name" value="AhpD-like"/>
    <property type="match status" value="1"/>
</dbReference>
<proteinExistence type="predicted"/>
<reference evidence="2 3" key="1">
    <citation type="submission" date="2018-03" db="EMBL/GenBank/DDBJ databases">
        <title>Genome assembly of novel Miniimonas species PCH200.</title>
        <authorList>
            <person name="Thakur V."/>
            <person name="Kumar V."/>
            <person name="Singh D."/>
        </authorList>
    </citation>
    <scope>NUCLEOTIDE SEQUENCE [LARGE SCALE GENOMIC DNA]</scope>
    <source>
        <strain evidence="2 3">PCH200</strain>
    </source>
</reference>
<feature type="domain" description="Carboxymuconolactone decarboxylase-like" evidence="1">
    <location>
        <begin position="96"/>
        <end position="165"/>
    </location>
</feature>
<evidence type="ECO:0000313" key="2">
    <source>
        <dbReference type="EMBL" id="PWD49398.1"/>
    </source>
</evidence>
<dbReference type="InterPro" id="IPR010195">
    <property type="entry name" value="Uncharacterised_peroxidase-rel"/>
</dbReference>
<accession>A0A2U1ZQZ4</accession>
<name>A0A2U1ZQZ4_9MICO</name>
<dbReference type="NCBIfam" id="TIGR04030">
    <property type="entry name" value="perox_Avi_7169"/>
    <property type="match status" value="1"/>
</dbReference>
<evidence type="ECO:0000259" key="1">
    <source>
        <dbReference type="Pfam" id="PF02627"/>
    </source>
</evidence>
<dbReference type="InterPro" id="IPR003779">
    <property type="entry name" value="CMD-like"/>
</dbReference>
<dbReference type="OrthoDB" id="3667834at2"/>
<dbReference type="AlphaFoldDB" id="A0A2U1ZQZ4"/>
<comment type="caution">
    <text evidence="2">The sequence shown here is derived from an EMBL/GenBank/DDBJ whole genome shotgun (WGS) entry which is preliminary data.</text>
</comment>
<dbReference type="Pfam" id="PF02627">
    <property type="entry name" value="CMD"/>
    <property type="match status" value="1"/>
</dbReference>